<reference evidence="1" key="1">
    <citation type="submission" date="2014-11" db="EMBL/GenBank/DDBJ databases">
        <authorList>
            <person name="Amaro Gonzalez C."/>
        </authorList>
    </citation>
    <scope>NUCLEOTIDE SEQUENCE</scope>
</reference>
<dbReference type="EMBL" id="GBXM01054202">
    <property type="protein sequence ID" value="JAH54375.1"/>
    <property type="molecule type" value="Transcribed_RNA"/>
</dbReference>
<name>A0A0E9TND9_ANGAN</name>
<evidence type="ECO:0000313" key="1">
    <source>
        <dbReference type="EMBL" id="JAH54375.1"/>
    </source>
</evidence>
<organism evidence="1">
    <name type="scientific">Anguilla anguilla</name>
    <name type="common">European freshwater eel</name>
    <name type="synonym">Muraena anguilla</name>
    <dbReference type="NCBI Taxonomy" id="7936"/>
    <lineage>
        <taxon>Eukaryota</taxon>
        <taxon>Metazoa</taxon>
        <taxon>Chordata</taxon>
        <taxon>Craniata</taxon>
        <taxon>Vertebrata</taxon>
        <taxon>Euteleostomi</taxon>
        <taxon>Actinopterygii</taxon>
        <taxon>Neopterygii</taxon>
        <taxon>Teleostei</taxon>
        <taxon>Anguilliformes</taxon>
        <taxon>Anguillidae</taxon>
        <taxon>Anguilla</taxon>
    </lineage>
</organism>
<sequence length="64" mass="7636">MSCCNLITMDCRAISGKPFYEEITTFGLMQKRTVRKHENVPAFERIHHFNFYLYFVLSFCSFLC</sequence>
<accession>A0A0E9TND9</accession>
<proteinExistence type="predicted"/>
<dbReference type="AlphaFoldDB" id="A0A0E9TND9"/>
<protein>
    <submittedName>
        <fullName evidence="1">Uncharacterized protein</fullName>
    </submittedName>
</protein>
<reference evidence="1" key="2">
    <citation type="journal article" date="2015" name="Fish Shellfish Immunol.">
        <title>Early steps in the European eel (Anguilla anguilla)-Vibrio vulnificus interaction in the gills: Role of the RtxA13 toxin.</title>
        <authorList>
            <person name="Callol A."/>
            <person name="Pajuelo D."/>
            <person name="Ebbesson L."/>
            <person name="Teles M."/>
            <person name="MacKenzie S."/>
            <person name="Amaro C."/>
        </authorList>
    </citation>
    <scope>NUCLEOTIDE SEQUENCE</scope>
</reference>